<dbReference type="EMBL" id="LATL02000219">
    <property type="protein sequence ID" value="KKD38327.1"/>
    <property type="molecule type" value="Genomic_DNA"/>
</dbReference>
<dbReference type="PANTHER" id="PTHR43081:SF1">
    <property type="entry name" value="ADENYLATE CYCLASE, TERMINAL-DIFFERENTIATION SPECIFIC"/>
    <property type="match status" value="1"/>
</dbReference>
<dbReference type="SUPFAM" id="SSF55073">
    <property type="entry name" value="Nucleotide cyclase"/>
    <property type="match status" value="1"/>
</dbReference>
<keyword evidence="2" id="KW-0472">Membrane</keyword>
<gene>
    <name evidence="4" type="ORF">WN50_09430</name>
</gene>
<dbReference type="GO" id="GO:0004016">
    <property type="term" value="F:adenylate cyclase activity"/>
    <property type="evidence" value="ECO:0007669"/>
    <property type="project" value="UniProtKB-ARBA"/>
</dbReference>
<keyword evidence="2" id="KW-1133">Transmembrane helix</keyword>
<proteinExistence type="inferred from homology"/>
<dbReference type="CDD" id="cd07302">
    <property type="entry name" value="CHD"/>
    <property type="match status" value="1"/>
</dbReference>
<dbReference type="GO" id="GO:0035556">
    <property type="term" value="P:intracellular signal transduction"/>
    <property type="evidence" value="ECO:0007669"/>
    <property type="project" value="InterPro"/>
</dbReference>
<dbReference type="Gene3D" id="3.30.70.1230">
    <property type="entry name" value="Nucleotide cyclase"/>
    <property type="match status" value="1"/>
</dbReference>
<reference evidence="4 5" key="1">
    <citation type="submission" date="2015-06" db="EMBL/GenBank/DDBJ databases">
        <title>Draft genome assembly of filamentous brackish cyanobacterium Limnoraphis robusta strain CS-951.</title>
        <authorList>
            <person name="Willis A."/>
            <person name="Parks M."/>
            <person name="Burford M.A."/>
        </authorList>
    </citation>
    <scope>NUCLEOTIDE SEQUENCE [LARGE SCALE GENOMIC DNA]</scope>
    <source>
        <strain evidence="4 5">CS-951</strain>
    </source>
</reference>
<dbReference type="Proteomes" id="UP000033607">
    <property type="component" value="Unassembled WGS sequence"/>
</dbReference>
<dbReference type="PATRIC" id="fig|1637645.4.peg.4323"/>
<name>A0A0F5YI46_9CYAN</name>
<organism evidence="4 5">
    <name type="scientific">Limnoraphis robusta CS-951</name>
    <dbReference type="NCBI Taxonomy" id="1637645"/>
    <lineage>
        <taxon>Bacteria</taxon>
        <taxon>Bacillati</taxon>
        <taxon>Cyanobacteriota</taxon>
        <taxon>Cyanophyceae</taxon>
        <taxon>Oscillatoriophycideae</taxon>
        <taxon>Oscillatoriales</taxon>
        <taxon>Sirenicapillariaceae</taxon>
        <taxon>Limnoraphis</taxon>
    </lineage>
</organism>
<feature type="domain" description="Guanylate cyclase" evidence="3">
    <location>
        <begin position="442"/>
        <end position="574"/>
    </location>
</feature>
<dbReference type="GO" id="GO:0009190">
    <property type="term" value="P:cyclic nucleotide biosynthetic process"/>
    <property type="evidence" value="ECO:0007669"/>
    <property type="project" value="InterPro"/>
</dbReference>
<protein>
    <submittedName>
        <fullName evidence="4">Adenylate cyclase</fullName>
    </submittedName>
</protein>
<evidence type="ECO:0000256" key="2">
    <source>
        <dbReference type="SAM" id="Phobius"/>
    </source>
</evidence>
<comment type="caution">
    <text evidence="4">The sequence shown here is derived from an EMBL/GenBank/DDBJ whole genome shotgun (WGS) entry which is preliminary data.</text>
</comment>
<dbReference type="PANTHER" id="PTHR43081">
    <property type="entry name" value="ADENYLATE CYCLASE, TERMINAL-DIFFERENTIATION SPECIFIC-RELATED"/>
    <property type="match status" value="1"/>
</dbReference>
<feature type="transmembrane region" description="Helical" evidence="2">
    <location>
        <begin position="380"/>
        <end position="403"/>
    </location>
</feature>
<dbReference type="SMART" id="SM01080">
    <property type="entry name" value="CHASE2"/>
    <property type="match status" value="1"/>
</dbReference>
<dbReference type="Pfam" id="PF00211">
    <property type="entry name" value="Guanylate_cyc"/>
    <property type="match status" value="1"/>
</dbReference>
<evidence type="ECO:0000259" key="3">
    <source>
        <dbReference type="PROSITE" id="PS50125"/>
    </source>
</evidence>
<evidence type="ECO:0000313" key="5">
    <source>
        <dbReference type="Proteomes" id="UP000033607"/>
    </source>
</evidence>
<dbReference type="InterPro" id="IPR029787">
    <property type="entry name" value="Nucleotide_cyclase"/>
</dbReference>
<evidence type="ECO:0000256" key="1">
    <source>
        <dbReference type="ARBA" id="ARBA00005381"/>
    </source>
</evidence>
<sequence length="744" mass="83417">MWATYKRLLWDWRGVWITTPSMAVVVILLRLTGILEPLEWSVYDQYMRLRPPEPPDERIVIVGLDEADMKYIGQGYVPDGVYADLLQKLIAMQPRAIGLDIYRDLPYEPGHKELVEIFKSTPNLVGVEKVIGDELRQRVAPPPTLKEKGQAGANDLILDKDNTVRRALLVQNNQDGNTYYSFSLYVAMLYLQADGISPQVVDGTDNWWKFGNIIFTPFEANDGGYVRADAGGYQVFINYRGPIRTFETVPYRDILEGKVAPDWGRDRIILIGSVGESFQDLFAAPYTQAADQRIPGVEIHANITSQIISAALDNRPLIKTWSELIEWQWILIWSAIGASLTWKLRSSRDVKRFLFREIGFFILATGVLFSSSYLGFLQGWWIPVIPPFLALSGSAIAITAYVARSAAEIRKTFGRYLSDEIVSTLLESPTGLQLGGERRKITILTSDLRGFTALSERLSPEEVIKVLNFYLSKMADVITDYQGTIDEFMGDGILVLFGAPTQRPDDAKRAIACAVAMQLAMVEVNKQIEAWDLNALEMGIGINTGEVVVGNLGSEKRTKYGVVGSQVNLAYRIESYTTGGQIIISETTLKEAGEDLIEIENQKLVQPKGVKRPINIYEVGGIRDKYNLFVHKEEEIFYPLSESIFLYYTILEGKHVGENLFPGEILALSNKGALILAITGSESLPTMLTNIKLNLKSELPEMREDIYAKVLEKPAESGKFYIRFTSKPPAVEAKLDEVYQSIQV</sequence>
<dbReference type="InterPro" id="IPR007890">
    <property type="entry name" value="CHASE2"/>
</dbReference>
<feature type="transmembrane region" description="Helical" evidence="2">
    <location>
        <begin position="353"/>
        <end position="374"/>
    </location>
</feature>
<dbReference type="InterPro" id="IPR050697">
    <property type="entry name" value="Adenylyl/Guanylyl_Cyclase_3/4"/>
</dbReference>
<dbReference type="PROSITE" id="PS50125">
    <property type="entry name" value="GUANYLATE_CYCLASE_2"/>
    <property type="match status" value="1"/>
</dbReference>
<dbReference type="RefSeq" id="WP_046278283.1">
    <property type="nucleotide sequence ID" value="NZ_LATL02000219.1"/>
</dbReference>
<keyword evidence="2" id="KW-0812">Transmembrane</keyword>
<comment type="similarity">
    <text evidence="1">Belongs to the adenylyl cyclase class-3 family.</text>
</comment>
<dbReference type="Pfam" id="PF05226">
    <property type="entry name" value="CHASE2"/>
    <property type="match status" value="1"/>
</dbReference>
<accession>A0A0F5YI46</accession>
<feature type="transmembrane region" description="Helical" evidence="2">
    <location>
        <begin position="12"/>
        <end position="31"/>
    </location>
</feature>
<dbReference type="OrthoDB" id="337251at2"/>
<evidence type="ECO:0000313" key="4">
    <source>
        <dbReference type="EMBL" id="KKD38327.1"/>
    </source>
</evidence>
<dbReference type="InterPro" id="IPR001054">
    <property type="entry name" value="A/G_cyclase"/>
</dbReference>
<dbReference type="SMART" id="SM00044">
    <property type="entry name" value="CYCc"/>
    <property type="match status" value="1"/>
</dbReference>
<dbReference type="AlphaFoldDB" id="A0A0F5YI46"/>